<evidence type="ECO:0000256" key="2">
    <source>
        <dbReference type="PIRSR" id="PIRSR005700-1"/>
    </source>
</evidence>
<keyword evidence="1" id="KW-0788">Thiol protease</keyword>
<dbReference type="EMBL" id="LT899436">
    <property type="protein sequence ID" value="SNR17292.1"/>
    <property type="molecule type" value="Genomic_DNA"/>
</dbReference>
<feature type="active site" evidence="2">
    <location>
        <position position="45"/>
    </location>
</feature>
<dbReference type="GO" id="GO:0006508">
    <property type="term" value="P:proteolysis"/>
    <property type="evidence" value="ECO:0007669"/>
    <property type="project" value="UniProtKB-KW"/>
</dbReference>
<dbReference type="Proteomes" id="UP000215214">
    <property type="component" value="Chromosome TJEJU"/>
</dbReference>
<dbReference type="InterPro" id="IPR000169">
    <property type="entry name" value="Pept_cys_AS"/>
</dbReference>
<keyword evidence="1 3" id="KW-0031">Aminopeptidase</keyword>
<sequence>MKKLLLLSGILFVNFLSYSQQGKKFKVIYKVKSSPLKDQQSSGTCWSFATTSFLETEAIRKGKPSISLSPMFYVHPAYLGKSKKFIETKGKSWLDAGDLTFSVLKGYETYGAVPESVYNGIIKGDWQHDHVEMDNLIKTMISSVATSGYGRIKPNSWKQSLEGVLNAYLGKAPEKFKYNGKEFTPKSFADFYLGINPKDYVEITSYNHLKYYTNSTLKIPANWGDNKYLNLPIQDFESVIENALKKGYSLAWDGDASEPNFNFEKGVAELTKEQESLKITQDLRQQTFEDKSTTDDHNMHLIGKATDTSGKIYYILKNSEGNNEQGGYMYMSKKALLLKTISVLVHKEAIPENIQSKIY</sequence>
<dbReference type="Gene3D" id="3.90.70.10">
    <property type="entry name" value="Cysteine proteinases"/>
    <property type="match status" value="1"/>
</dbReference>
<keyword evidence="1" id="KW-0378">Hydrolase</keyword>
<dbReference type="GO" id="GO:0070005">
    <property type="term" value="F:cysteine-type aminopeptidase activity"/>
    <property type="evidence" value="ECO:0007669"/>
    <property type="project" value="InterPro"/>
</dbReference>
<dbReference type="SUPFAM" id="SSF54001">
    <property type="entry name" value="Cysteine proteinases"/>
    <property type="match status" value="1"/>
</dbReference>
<dbReference type="OrthoDB" id="9814054at2"/>
<keyword evidence="4" id="KW-1185">Reference proteome</keyword>
<dbReference type="Pfam" id="PF03051">
    <property type="entry name" value="Peptidase_C1_2"/>
    <property type="match status" value="1"/>
</dbReference>
<evidence type="ECO:0000313" key="3">
    <source>
        <dbReference type="EMBL" id="SNR17292.1"/>
    </source>
</evidence>
<dbReference type="InterPro" id="IPR004134">
    <property type="entry name" value="Peptidase_C1B"/>
</dbReference>
<feature type="active site" evidence="2">
    <location>
        <position position="297"/>
    </location>
</feature>
<dbReference type="RefSeq" id="WP_157730274.1">
    <property type="nucleotide sequence ID" value="NZ_LT899436.1"/>
</dbReference>
<feature type="active site" evidence="2">
    <location>
        <position position="318"/>
    </location>
</feature>
<organism evidence="3 4">
    <name type="scientific">Tenacibaculum jejuense</name>
    <dbReference type="NCBI Taxonomy" id="584609"/>
    <lineage>
        <taxon>Bacteria</taxon>
        <taxon>Pseudomonadati</taxon>
        <taxon>Bacteroidota</taxon>
        <taxon>Flavobacteriia</taxon>
        <taxon>Flavobacteriales</taxon>
        <taxon>Flavobacteriaceae</taxon>
        <taxon>Tenacibaculum</taxon>
    </lineage>
</organism>
<dbReference type="AlphaFoldDB" id="A0A238UDY1"/>
<evidence type="ECO:0000313" key="4">
    <source>
        <dbReference type="Proteomes" id="UP000215214"/>
    </source>
</evidence>
<reference evidence="3 4" key="1">
    <citation type="submission" date="2017-07" db="EMBL/GenBank/DDBJ databases">
        <authorList>
            <person name="Sun Z.S."/>
            <person name="Albrecht U."/>
            <person name="Echele G."/>
            <person name="Lee C.C."/>
        </authorList>
    </citation>
    <scope>NUCLEOTIDE SEQUENCE [LARGE SCALE GENOMIC DNA]</scope>
    <source>
        <strain evidence="4">type strain: KCTC 22618</strain>
    </source>
</reference>
<keyword evidence="1" id="KW-0645">Protease</keyword>
<accession>A0A238UDY1</accession>
<dbReference type="PROSITE" id="PS00139">
    <property type="entry name" value="THIOL_PROTEASE_CYS"/>
    <property type="match status" value="1"/>
</dbReference>
<proteinExistence type="inferred from homology"/>
<protein>
    <recommendedName>
        <fullName evidence="1">Aminopeptidase</fullName>
    </recommendedName>
</protein>
<gene>
    <name evidence="3" type="ORF">TJEJU_3650</name>
</gene>
<comment type="similarity">
    <text evidence="1">Belongs to the peptidase C1 family.</text>
</comment>
<dbReference type="KEGG" id="tje:TJEJU_3650"/>
<evidence type="ECO:0000256" key="1">
    <source>
        <dbReference type="PIRNR" id="PIRNR005700"/>
    </source>
</evidence>
<dbReference type="PIRSF" id="PIRSF005700">
    <property type="entry name" value="PepC"/>
    <property type="match status" value="1"/>
</dbReference>
<name>A0A238UDY1_9FLAO</name>
<dbReference type="InterPro" id="IPR038765">
    <property type="entry name" value="Papain-like_cys_pep_sf"/>
</dbReference>